<gene>
    <name evidence="3" type="ORF">CYY_001392</name>
</gene>
<evidence type="ECO:0000256" key="1">
    <source>
        <dbReference type="SAM" id="MobiDB-lite"/>
    </source>
</evidence>
<dbReference type="GO" id="GO:0003713">
    <property type="term" value="F:transcription coactivator activity"/>
    <property type="evidence" value="ECO:0007669"/>
    <property type="project" value="TreeGrafter"/>
</dbReference>
<comment type="caution">
    <text evidence="3">The sequence shown here is derived from an EMBL/GenBank/DDBJ whole genome shotgun (WGS) entry which is preliminary data.</text>
</comment>
<evidence type="ECO:0000313" key="3">
    <source>
        <dbReference type="EMBL" id="KAF2077326.1"/>
    </source>
</evidence>
<protein>
    <submittedName>
        <fullName evidence="3">Uncharacterized protein</fullName>
    </submittedName>
</protein>
<dbReference type="PANTHER" id="PTHR46007">
    <property type="entry name" value="MEDIATOR OF RNA POLYMERASE II TRANSCRIPTION SUBUNIT 12"/>
    <property type="match status" value="1"/>
</dbReference>
<dbReference type="InterPro" id="IPR051647">
    <property type="entry name" value="Mediator_comp_sub12"/>
</dbReference>
<dbReference type="GO" id="GO:0045944">
    <property type="term" value="P:positive regulation of transcription by RNA polymerase II"/>
    <property type="evidence" value="ECO:0007669"/>
    <property type="project" value="TreeGrafter"/>
</dbReference>
<sequence length="317" mass="36481">MGINHDYQPLKQSDSNLVVGDEVFVNNNQQPSQPEPQQQQQQQQYQDEYQVHQTYFNFSNPQYLETNVNLSQLLEPTVGIIPCDYCLHKALVKRHSLAVIFPLVFQFLMGFTFSSYIFIMIAPIIGLFAIYTKSRFIAVIHFITIVVYYLIFSAQLTFGTVIFFKQDIISGLLFTFFTVAFIFIFVSSIKSYSRYIKVLGKRPSTNTCTCESFDPIIVESDSVNNNNNSNNNNNNNSPHTSVSYDTASRAQFQQVPSSVYPGLVVPATSNQYPIYEPQPQQQNRPMAPTYVQPNYFVPYNPQQQQQIQYMYYPSSQH</sequence>
<keyword evidence="2" id="KW-0472">Membrane</keyword>
<keyword evidence="2" id="KW-0812">Transmembrane</keyword>
<feature type="transmembrane region" description="Helical" evidence="2">
    <location>
        <begin position="97"/>
        <end position="130"/>
    </location>
</feature>
<keyword evidence="2" id="KW-1133">Transmembrane helix</keyword>
<dbReference type="OrthoDB" id="10678812at2759"/>
<accession>A0A8J4UW96</accession>
<feature type="transmembrane region" description="Helical" evidence="2">
    <location>
        <begin position="171"/>
        <end position="189"/>
    </location>
</feature>
<dbReference type="PANTHER" id="PTHR46007:SF8">
    <property type="entry name" value="C2H2-TYPE DOMAIN-CONTAINING PROTEIN"/>
    <property type="match status" value="1"/>
</dbReference>
<keyword evidence="4" id="KW-1185">Reference proteome</keyword>
<feature type="transmembrane region" description="Helical" evidence="2">
    <location>
        <begin position="136"/>
        <end position="164"/>
    </location>
</feature>
<feature type="region of interest" description="Disordered" evidence="1">
    <location>
        <begin position="223"/>
        <end position="243"/>
    </location>
</feature>
<organism evidence="3 4">
    <name type="scientific">Polysphondylium violaceum</name>
    <dbReference type="NCBI Taxonomy" id="133409"/>
    <lineage>
        <taxon>Eukaryota</taxon>
        <taxon>Amoebozoa</taxon>
        <taxon>Evosea</taxon>
        <taxon>Eumycetozoa</taxon>
        <taxon>Dictyostelia</taxon>
        <taxon>Dictyosteliales</taxon>
        <taxon>Dictyosteliaceae</taxon>
        <taxon>Polysphondylium</taxon>
    </lineage>
</organism>
<dbReference type="GO" id="GO:0016592">
    <property type="term" value="C:mediator complex"/>
    <property type="evidence" value="ECO:0007669"/>
    <property type="project" value="TreeGrafter"/>
</dbReference>
<dbReference type="AlphaFoldDB" id="A0A8J4UW96"/>
<name>A0A8J4UW96_9MYCE</name>
<proteinExistence type="predicted"/>
<dbReference type="EMBL" id="AJWJ01000032">
    <property type="protein sequence ID" value="KAF2077326.1"/>
    <property type="molecule type" value="Genomic_DNA"/>
</dbReference>
<dbReference type="Proteomes" id="UP000695562">
    <property type="component" value="Unassembled WGS sequence"/>
</dbReference>
<evidence type="ECO:0000256" key="2">
    <source>
        <dbReference type="SAM" id="Phobius"/>
    </source>
</evidence>
<feature type="compositionally biased region" description="Low complexity" evidence="1">
    <location>
        <begin position="224"/>
        <end position="237"/>
    </location>
</feature>
<evidence type="ECO:0000313" key="4">
    <source>
        <dbReference type="Proteomes" id="UP000695562"/>
    </source>
</evidence>
<reference evidence="3" key="1">
    <citation type="submission" date="2020-01" db="EMBL/GenBank/DDBJ databases">
        <title>Development of genomics and gene disruption for Polysphondylium violaceum indicates a role for the polyketide synthase stlB in stalk morphogenesis.</title>
        <authorList>
            <person name="Narita B."/>
            <person name="Kawabe Y."/>
            <person name="Kin K."/>
            <person name="Saito T."/>
            <person name="Gibbs R."/>
            <person name="Kuspa A."/>
            <person name="Muzny D."/>
            <person name="Queller D."/>
            <person name="Richards S."/>
            <person name="Strassman J."/>
            <person name="Sucgang R."/>
            <person name="Worley K."/>
            <person name="Schaap P."/>
        </authorList>
    </citation>
    <scope>NUCLEOTIDE SEQUENCE</scope>
    <source>
        <strain evidence="3">QSvi11</strain>
    </source>
</reference>